<proteinExistence type="predicted"/>
<accession>A0A547Q2V6</accession>
<organism evidence="1 2">
    <name type="scientific">Palleronia caenipelagi</name>
    <dbReference type="NCBI Taxonomy" id="2489174"/>
    <lineage>
        <taxon>Bacteria</taxon>
        <taxon>Pseudomonadati</taxon>
        <taxon>Pseudomonadota</taxon>
        <taxon>Alphaproteobacteria</taxon>
        <taxon>Rhodobacterales</taxon>
        <taxon>Roseobacteraceae</taxon>
        <taxon>Palleronia</taxon>
    </lineage>
</organism>
<protein>
    <submittedName>
        <fullName evidence="1">Uncharacterized protein</fullName>
    </submittedName>
</protein>
<dbReference type="OrthoDB" id="7862831at2"/>
<gene>
    <name evidence="1" type="ORF">FEV53_09765</name>
</gene>
<name>A0A547Q2V6_9RHOB</name>
<dbReference type="RefSeq" id="WP_142834630.1">
    <property type="nucleotide sequence ID" value="NZ_VFSV01000013.1"/>
</dbReference>
<reference evidence="1 2" key="1">
    <citation type="submission" date="2019-06" db="EMBL/GenBank/DDBJ databases">
        <title>Paenimaribius caenipelagi gen. nov., sp. nov., isolated from a tidal flat.</title>
        <authorList>
            <person name="Yoon J.-H."/>
        </authorList>
    </citation>
    <scope>NUCLEOTIDE SEQUENCE [LARGE SCALE GENOMIC DNA]</scope>
    <source>
        <strain evidence="1 2">JBTF-M29</strain>
    </source>
</reference>
<keyword evidence="2" id="KW-1185">Reference proteome</keyword>
<evidence type="ECO:0000313" key="1">
    <source>
        <dbReference type="EMBL" id="TRD20722.1"/>
    </source>
</evidence>
<dbReference type="EMBL" id="VFSV01000013">
    <property type="protein sequence ID" value="TRD20722.1"/>
    <property type="molecule type" value="Genomic_DNA"/>
</dbReference>
<dbReference type="AlphaFoldDB" id="A0A547Q2V6"/>
<evidence type="ECO:0000313" key="2">
    <source>
        <dbReference type="Proteomes" id="UP000318590"/>
    </source>
</evidence>
<comment type="caution">
    <text evidence="1">The sequence shown here is derived from an EMBL/GenBank/DDBJ whole genome shotgun (WGS) entry which is preliminary data.</text>
</comment>
<sequence length="158" mass="18155">MTAEKPRTPFTYKKGHMAQALSIVGEHGIHGFKYTPPASLMAGTSRKSRRIRWSFRSAHQFSAREFEDYMILAYRFGFIERSKYSEYEWGSGLDMSSYSIDPEIVRLTRSGWEYLETFGRPILHKWGHHVSQNIPTVLISALSALATSWVIFKFGANP</sequence>
<dbReference type="Proteomes" id="UP000318590">
    <property type="component" value="Unassembled WGS sequence"/>
</dbReference>